<evidence type="ECO:0000256" key="2">
    <source>
        <dbReference type="SAM" id="SignalP"/>
    </source>
</evidence>
<dbReference type="NCBIfam" id="NF041518">
    <property type="entry name" value="choice_anch_Q"/>
    <property type="match status" value="1"/>
</dbReference>
<evidence type="ECO:0000313" key="3">
    <source>
        <dbReference type="EMBL" id="MBB5189175.1"/>
    </source>
</evidence>
<dbReference type="Gene3D" id="2.160.20.20">
    <property type="match status" value="1"/>
</dbReference>
<dbReference type="InterPro" id="IPR012332">
    <property type="entry name" value="Autotransporter_pectin_lyase_C"/>
</dbReference>
<dbReference type="SUPFAM" id="SSF51126">
    <property type="entry name" value="Pectin lyase-like"/>
    <property type="match status" value="1"/>
</dbReference>
<protein>
    <recommendedName>
        <fullName evidence="5">Right handed beta helix domain-containing protein</fullName>
    </recommendedName>
</protein>
<dbReference type="PROSITE" id="PS51257">
    <property type="entry name" value="PROKAR_LIPOPROTEIN"/>
    <property type="match status" value="1"/>
</dbReference>
<dbReference type="Proteomes" id="UP000536640">
    <property type="component" value="Unassembled WGS sequence"/>
</dbReference>
<dbReference type="RefSeq" id="WP_184465050.1">
    <property type="nucleotide sequence ID" value="NZ_JACHHW010000015.1"/>
</dbReference>
<feature type="signal peptide" evidence="2">
    <location>
        <begin position="1"/>
        <end position="29"/>
    </location>
</feature>
<dbReference type="InterPro" id="IPR006626">
    <property type="entry name" value="PbH1"/>
</dbReference>
<evidence type="ECO:0000256" key="1">
    <source>
        <dbReference type="SAM" id="MobiDB-lite"/>
    </source>
</evidence>
<dbReference type="AlphaFoldDB" id="A0A840R7E8"/>
<feature type="chain" id="PRO_5032861517" description="Right handed beta helix domain-containing protein" evidence="2">
    <location>
        <begin position="30"/>
        <end position="442"/>
    </location>
</feature>
<gene>
    <name evidence="3" type="ORF">HNQ57_003478</name>
</gene>
<evidence type="ECO:0008006" key="5">
    <source>
        <dbReference type="Google" id="ProtNLM"/>
    </source>
</evidence>
<feature type="region of interest" description="Disordered" evidence="1">
    <location>
        <begin position="44"/>
        <end position="73"/>
    </location>
</feature>
<sequence>MIIKNVMPRYTLVKSITVLLTALTLSACSDGHSAPNVGTPVSVSADNEPPFNRPARPGSFLVNSEGDEPDALRGDGRCESAKGECTLRAAVQESNALVMQTTSPLTRTNVIIVPEGHYRFIESPVVATAAGVTLDAGRLVILGNTNIRGAGARRTIIDGNNIDRVFEVSANSTFTISDVTITGATASGIYNHGQLIVTRCLITENYSGYGAGIFNTPWSSAIIDSSTISNNTAESEGAGIRFDSAGLVINSTISGNRILESCCDDTTYDGGTQGEGGGIDARNGSAVTIMNSTIVNNHAVIGGGGVNIAKSYQGDPDDLVETYSNGTQGHPLELINTIIAGNTSTRGRANCSQVISPIYSLGGNVSDDDSCELNAENDLPNTDPKIKALANNGGPTDTHGLAIDSPARRNALQENCSPQDQTGAERLRPCDTGAVNSSGTAP</sequence>
<dbReference type="SMART" id="SM00710">
    <property type="entry name" value="PbH1"/>
    <property type="match status" value="4"/>
</dbReference>
<organism evidence="3 4">
    <name type="scientific">Zhongshania antarctica</name>
    <dbReference type="NCBI Taxonomy" id="641702"/>
    <lineage>
        <taxon>Bacteria</taxon>
        <taxon>Pseudomonadati</taxon>
        <taxon>Pseudomonadota</taxon>
        <taxon>Gammaproteobacteria</taxon>
        <taxon>Cellvibrionales</taxon>
        <taxon>Spongiibacteraceae</taxon>
        <taxon>Zhongshania</taxon>
    </lineage>
</organism>
<dbReference type="InterPro" id="IPR011050">
    <property type="entry name" value="Pectin_lyase_fold/virulence"/>
</dbReference>
<feature type="region of interest" description="Disordered" evidence="1">
    <location>
        <begin position="415"/>
        <end position="442"/>
    </location>
</feature>
<dbReference type="InterPro" id="IPR059226">
    <property type="entry name" value="Choice_anch_Q_dom"/>
</dbReference>
<accession>A0A840R7E8</accession>
<reference evidence="3 4" key="1">
    <citation type="submission" date="2020-08" db="EMBL/GenBank/DDBJ databases">
        <title>Genomic Encyclopedia of Type Strains, Phase IV (KMG-IV): sequencing the most valuable type-strain genomes for metagenomic binning, comparative biology and taxonomic classification.</title>
        <authorList>
            <person name="Goeker M."/>
        </authorList>
    </citation>
    <scope>NUCLEOTIDE SEQUENCE [LARGE SCALE GENOMIC DNA]</scope>
    <source>
        <strain evidence="3 4">DSM 25701</strain>
    </source>
</reference>
<comment type="caution">
    <text evidence="3">The sequence shown here is derived from an EMBL/GenBank/DDBJ whole genome shotgun (WGS) entry which is preliminary data.</text>
</comment>
<keyword evidence="2" id="KW-0732">Signal</keyword>
<proteinExistence type="predicted"/>
<keyword evidence="4" id="KW-1185">Reference proteome</keyword>
<dbReference type="EMBL" id="JACHHW010000015">
    <property type="protein sequence ID" value="MBB5189175.1"/>
    <property type="molecule type" value="Genomic_DNA"/>
</dbReference>
<evidence type="ECO:0000313" key="4">
    <source>
        <dbReference type="Proteomes" id="UP000536640"/>
    </source>
</evidence>
<name>A0A840R7E8_9GAMM</name>